<accession>A0ABS8DHY8</accession>
<dbReference type="PANTHER" id="PTHR44846:SF17">
    <property type="entry name" value="GNTR-FAMILY TRANSCRIPTIONAL REGULATOR"/>
    <property type="match status" value="1"/>
</dbReference>
<gene>
    <name evidence="5" type="ORF">LIZ65_12215</name>
</gene>
<dbReference type="Pfam" id="PF00392">
    <property type="entry name" value="GntR"/>
    <property type="match status" value="2"/>
</dbReference>
<keyword evidence="6" id="KW-1185">Reference proteome</keyword>
<evidence type="ECO:0000313" key="6">
    <source>
        <dbReference type="Proteomes" id="UP001299546"/>
    </source>
</evidence>
<dbReference type="Gene3D" id="1.10.10.10">
    <property type="entry name" value="Winged helix-like DNA-binding domain superfamily/Winged helix DNA-binding domain"/>
    <property type="match status" value="2"/>
</dbReference>
<dbReference type="Proteomes" id="UP001299546">
    <property type="component" value="Unassembled WGS sequence"/>
</dbReference>
<keyword evidence="1" id="KW-0805">Transcription regulation</keyword>
<evidence type="ECO:0000313" key="5">
    <source>
        <dbReference type="EMBL" id="MCB7388051.1"/>
    </source>
</evidence>
<name>A0ABS8DHY8_9FIRM</name>
<dbReference type="RefSeq" id="WP_066731009.1">
    <property type="nucleotide sequence ID" value="NZ_JAJCIQ010000004.1"/>
</dbReference>
<keyword evidence="2" id="KW-0238">DNA-binding</keyword>
<dbReference type="InterPro" id="IPR036390">
    <property type="entry name" value="WH_DNA-bd_sf"/>
</dbReference>
<dbReference type="SUPFAM" id="SSF46785">
    <property type="entry name" value="Winged helix' DNA-binding domain"/>
    <property type="match status" value="2"/>
</dbReference>
<sequence>MSNFNSQEQMIYRSLAGQIQLGFYQDGERFPTIQEIADRYGVSYCPAQRALKELKKDGLIKVARGKETVVLDKPYDNYLESAVFYQRRPALKDLFYSLQLISSSISFQGLCAVEEKDISRLPGIEHSCPPSMKRLYQLFNISLDALGSRTVKSLYYDIGAFAESSFQDILYAIYGKEKAGAYFNQLSETFLRSLKDCHAHHYIEGFNLLKGIEQKFFEDLEHYFTDCPADSSDQIYQPFTWEPYKGRARYCDIIAMDLLRKINQGVYPVNTLLPRKSALADMYHVSKITIRRTIELLDKLEITQTYNGIGTSVICKSDSSIPYRIKSLMTDDSFKMFLEALQFLVITCEPVMQYTFTYCSPSSLDTIAAAISTEEQLAAPTLITGACLQAVVHHCPLAAIREIYGKITLLLLNGSILHFNDSIPMQLPDWPDIRRQLSQSLDSRESGNFAAAFKRLSGDYFILMKKHLLKLDIAEVDNICCPRS</sequence>
<dbReference type="PROSITE" id="PS50949">
    <property type="entry name" value="HTH_GNTR"/>
    <property type="match status" value="2"/>
</dbReference>
<proteinExistence type="predicted"/>
<dbReference type="SMART" id="SM00345">
    <property type="entry name" value="HTH_GNTR"/>
    <property type="match status" value="2"/>
</dbReference>
<dbReference type="EMBL" id="JAJCIS010000008">
    <property type="protein sequence ID" value="MCB7388051.1"/>
    <property type="molecule type" value="Genomic_DNA"/>
</dbReference>
<dbReference type="InterPro" id="IPR050679">
    <property type="entry name" value="Bact_HTH_transcr_reg"/>
</dbReference>
<evidence type="ECO:0000256" key="3">
    <source>
        <dbReference type="ARBA" id="ARBA00023163"/>
    </source>
</evidence>
<evidence type="ECO:0000256" key="2">
    <source>
        <dbReference type="ARBA" id="ARBA00023125"/>
    </source>
</evidence>
<evidence type="ECO:0000256" key="1">
    <source>
        <dbReference type="ARBA" id="ARBA00023015"/>
    </source>
</evidence>
<feature type="domain" description="HTH gntR-type" evidence="4">
    <location>
        <begin position="248"/>
        <end position="316"/>
    </location>
</feature>
<comment type="caution">
    <text evidence="5">The sequence shown here is derived from an EMBL/GenBank/DDBJ whole genome shotgun (WGS) entry which is preliminary data.</text>
</comment>
<protein>
    <submittedName>
        <fullName evidence="5">GntR family transcriptional regulator</fullName>
    </submittedName>
</protein>
<dbReference type="InterPro" id="IPR000524">
    <property type="entry name" value="Tscrpt_reg_HTH_GntR"/>
</dbReference>
<reference evidence="5 6" key="1">
    <citation type="submission" date="2021-10" db="EMBL/GenBank/DDBJ databases">
        <title>Collection of gut derived symbiotic bacterial strains cultured from healthy donors.</title>
        <authorList>
            <person name="Lin H."/>
            <person name="Littmann E."/>
            <person name="Kohout C."/>
            <person name="Pamer E.G."/>
        </authorList>
    </citation>
    <scope>NUCLEOTIDE SEQUENCE [LARGE SCALE GENOMIC DNA]</scope>
    <source>
        <strain evidence="5 6">DFI.1.165</strain>
    </source>
</reference>
<organism evidence="5 6">
    <name type="scientific">Bariatricus massiliensis</name>
    <dbReference type="NCBI Taxonomy" id="1745713"/>
    <lineage>
        <taxon>Bacteria</taxon>
        <taxon>Bacillati</taxon>
        <taxon>Bacillota</taxon>
        <taxon>Clostridia</taxon>
        <taxon>Lachnospirales</taxon>
        <taxon>Lachnospiraceae</taxon>
        <taxon>Bariatricus</taxon>
    </lineage>
</organism>
<feature type="domain" description="HTH gntR-type" evidence="4">
    <location>
        <begin position="5"/>
        <end position="73"/>
    </location>
</feature>
<dbReference type="InterPro" id="IPR036388">
    <property type="entry name" value="WH-like_DNA-bd_sf"/>
</dbReference>
<keyword evidence="3" id="KW-0804">Transcription</keyword>
<evidence type="ECO:0000259" key="4">
    <source>
        <dbReference type="PROSITE" id="PS50949"/>
    </source>
</evidence>
<dbReference type="CDD" id="cd07377">
    <property type="entry name" value="WHTH_GntR"/>
    <property type="match status" value="1"/>
</dbReference>
<dbReference type="PANTHER" id="PTHR44846">
    <property type="entry name" value="MANNOSYL-D-GLYCERATE TRANSPORT/METABOLISM SYSTEM REPRESSOR MNGR-RELATED"/>
    <property type="match status" value="1"/>
</dbReference>